<dbReference type="EMBL" id="QVQA01000080">
    <property type="protein sequence ID" value="KAF5096803.1"/>
    <property type="molecule type" value="Genomic_DNA"/>
</dbReference>
<proteinExistence type="predicted"/>
<organism evidence="1 2">
    <name type="scientific">Geotrichum galactomycetum</name>
    <dbReference type="NCBI Taxonomy" id="27317"/>
    <lineage>
        <taxon>Eukaryota</taxon>
        <taxon>Fungi</taxon>
        <taxon>Dikarya</taxon>
        <taxon>Ascomycota</taxon>
        <taxon>Saccharomycotina</taxon>
        <taxon>Dipodascomycetes</taxon>
        <taxon>Dipodascales</taxon>
        <taxon>Dipodascaceae</taxon>
        <taxon>Geotrichum</taxon>
    </lineage>
</organism>
<protein>
    <submittedName>
        <fullName evidence="1">Uncharacterized protein</fullName>
    </submittedName>
</protein>
<accession>A0ACB6V3G0</accession>
<keyword evidence="2" id="KW-1185">Reference proteome</keyword>
<evidence type="ECO:0000313" key="2">
    <source>
        <dbReference type="Proteomes" id="UP000744676"/>
    </source>
</evidence>
<gene>
    <name evidence="1" type="ORF">D0Z00_002649</name>
</gene>
<sequence length="323" mass="35754">MSARYIKQGPAGSSIYADVFRAVDTLSDNRVVALKTTLPDELRPPHDALKEATLLRSFLVDRPAHITELLDDWIEDDGLDQQLTIVLPFYEIDLQTLLKHHRGPDGANTLPIARADRIMRELADALYFLHGHGVIHRDIKPTNLMFTGTGTAATSQLKVIDFDIAWLAPDNYGKEPADQKITDVGSGTYRAPELLFGIDDYGARLDMWAVGCIACQLYAEESPVSAVSPFHNDNSKSSDIALIGAIFETLGAPTTETWPEVAAVESFQHMQFRVDPARKRSFEQLAPRATAVMHTQVLPRLLCCSESARLTAAELLELMEPVE</sequence>
<comment type="caution">
    <text evidence="1">The sequence shown here is derived from an EMBL/GenBank/DDBJ whole genome shotgun (WGS) entry which is preliminary data.</text>
</comment>
<name>A0ACB6V3G0_9ASCO</name>
<reference evidence="1 2" key="1">
    <citation type="journal article" date="2020" name="Front. Microbiol.">
        <title>Phenotypic and Genetic Characterization of the Cheese Ripening Yeast Geotrichum candidum.</title>
        <authorList>
            <person name="Perkins V."/>
            <person name="Vignola S."/>
            <person name="Lessard M.H."/>
            <person name="Plante P.L."/>
            <person name="Corbeil J."/>
            <person name="Dugat-Bony E."/>
            <person name="Frenette M."/>
            <person name="Labrie S."/>
        </authorList>
    </citation>
    <scope>NUCLEOTIDE SEQUENCE [LARGE SCALE GENOMIC DNA]</scope>
    <source>
        <strain evidence="1 2">LMA-1147</strain>
    </source>
</reference>
<dbReference type="Proteomes" id="UP000744676">
    <property type="component" value="Unassembled WGS sequence"/>
</dbReference>
<evidence type="ECO:0000313" key="1">
    <source>
        <dbReference type="EMBL" id="KAF5096803.1"/>
    </source>
</evidence>